<evidence type="ECO:0000313" key="2">
    <source>
        <dbReference type="EMBL" id="AWG43075.1"/>
    </source>
</evidence>
<dbReference type="PANTHER" id="PTHR21028">
    <property type="entry name" value="SI:CH211-156B7.4"/>
    <property type="match status" value="1"/>
</dbReference>
<dbReference type="SUPFAM" id="SSF55154">
    <property type="entry name" value="CYTH-like phosphatases"/>
    <property type="match status" value="1"/>
</dbReference>
<evidence type="ECO:0000259" key="1">
    <source>
        <dbReference type="PROSITE" id="PS51707"/>
    </source>
</evidence>
<dbReference type="Pfam" id="PF01928">
    <property type="entry name" value="CYTH"/>
    <property type="match status" value="1"/>
</dbReference>
<dbReference type="CDD" id="cd07890">
    <property type="entry name" value="CYTH-like_AC_IV-like"/>
    <property type="match status" value="1"/>
</dbReference>
<evidence type="ECO:0000313" key="3">
    <source>
        <dbReference type="Proteomes" id="UP000244655"/>
    </source>
</evidence>
<dbReference type="InterPro" id="IPR023577">
    <property type="entry name" value="CYTH_domain"/>
</dbReference>
<dbReference type="InterPro" id="IPR033469">
    <property type="entry name" value="CYTH-like_dom_sf"/>
</dbReference>
<dbReference type="NCBIfam" id="TIGR00318">
    <property type="entry name" value="cyaB"/>
    <property type="match status" value="1"/>
</dbReference>
<dbReference type="AlphaFoldDB" id="A0A2S1LXT7"/>
<proteinExistence type="predicted"/>
<dbReference type="Proteomes" id="UP000244655">
    <property type="component" value="Chromosome"/>
</dbReference>
<reference evidence="2 3" key="1">
    <citation type="submission" date="2018-01" db="EMBL/GenBank/DDBJ databases">
        <title>Genome sequence of Borrelia tachyglossi.</title>
        <authorList>
            <person name="Gofton A.W."/>
        </authorList>
    </citation>
    <scope>NUCLEOTIDE SEQUENCE [LARGE SCALE GENOMIC DNA]</scope>
    <source>
        <strain evidence="2 3">Bc-F10-1268</strain>
    </source>
</reference>
<gene>
    <name evidence="2" type="primary">cyaB</name>
    <name evidence="2" type="ORF">CR532_03790</name>
</gene>
<accession>A0A2S1LXT7</accession>
<dbReference type="PROSITE" id="PS51707">
    <property type="entry name" value="CYTH"/>
    <property type="match status" value="1"/>
</dbReference>
<dbReference type="PANTHER" id="PTHR21028:SF2">
    <property type="entry name" value="CYTH DOMAIN-CONTAINING PROTEIN"/>
    <property type="match status" value="1"/>
</dbReference>
<name>A0A2S1LXT7_9SPIR</name>
<organism evidence="2 3">
    <name type="scientific">Candidatus Borreliella tachyglossi</name>
    <dbReference type="NCBI Taxonomy" id="1964448"/>
    <lineage>
        <taxon>Bacteria</taxon>
        <taxon>Pseudomonadati</taxon>
        <taxon>Spirochaetota</taxon>
        <taxon>Spirochaetia</taxon>
        <taxon>Spirochaetales</taxon>
        <taxon>Borreliaceae</taxon>
        <taxon>Borreliella</taxon>
    </lineage>
</organism>
<dbReference type="InterPro" id="IPR008173">
    <property type="entry name" value="Adenylyl_cyclase_CyaB"/>
</dbReference>
<protein>
    <submittedName>
        <fullName evidence="2">Class IV adenylate cyclase</fullName>
    </submittedName>
</protein>
<dbReference type="RefSeq" id="WP_108729474.1">
    <property type="nucleotide sequence ID" value="NZ_CP025785.1"/>
</dbReference>
<sequence>MLEIESKAFIPKNELRRILKLANKKFRFIKEEVKNDTYYCDTKKTIRIRKFNTSGEIVTFKVKSLDGDIEVNKEIEFRVDDINNFILFLEEINFKILYKKLKKSLIYKKDTLNIEINEIDNLGFFLEVEKIIYDQSELNLAKTEIYEIMKEFQLNNNIEKKSYYELISANKSKK</sequence>
<feature type="domain" description="CYTH" evidence="1">
    <location>
        <begin position="1"/>
        <end position="169"/>
    </location>
</feature>
<dbReference type="OrthoDB" id="350539at2"/>
<keyword evidence="3" id="KW-1185">Reference proteome</keyword>
<dbReference type="Gene3D" id="2.40.320.10">
    <property type="entry name" value="Hypothetical Protein Pfu-838710-001"/>
    <property type="match status" value="1"/>
</dbReference>
<dbReference type="EMBL" id="CP025785">
    <property type="protein sequence ID" value="AWG43075.1"/>
    <property type="molecule type" value="Genomic_DNA"/>
</dbReference>